<comment type="caution">
    <text evidence="2">The sequence shown here is derived from an EMBL/GenBank/DDBJ whole genome shotgun (WGS) entry which is preliminary data.</text>
</comment>
<gene>
    <name evidence="2" type="ORF">Dalu01_03211</name>
</gene>
<feature type="region of interest" description="Disordered" evidence="1">
    <location>
        <begin position="38"/>
        <end position="67"/>
    </location>
</feature>
<sequence length="222" mass="23152">MLLAPGVPTSQNFGQGVVLLTVLGDEGCREVMRLDHTPPVREEGEGGRGVPHYAGGGHGEVKGGEPGEVAEAGGFVEAAHPLCGDEGNLLALLSHVPYPVQWMLEVQTPTFDGAAILLPTHAATQGKDNIMIVRTWPAAELADAHGDGADPLHVQVEADCAGVAVCEMWGINAWVSAADHVAVWGGKPKKLKCSLGHIVAVAEQLLTVLLPLAQKLHAQTAE</sequence>
<evidence type="ECO:0000256" key="1">
    <source>
        <dbReference type="SAM" id="MobiDB-lite"/>
    </source>
</evidence>
<evidence type="ECO:0000313" key="2">
    <source>
        <dbReference type="EMBL" id="GAA5534797.1"/>
    </source>
</evidence>
<reference evidence="2 3" key="1">
    <citation type="submission" date="2024-02" db="EMBL/GenBank/DDBJ databases">
        <title>Deinococcus aluminii NBRC 112889.</title>
        <authorList>
            <person name="Ichikawa N."/>
            <person name="Katano-Makiyama Y."/>
            <person name="Hidaka K."/>
        </authorList>
    </citation>
    <scope>NUCLEOTIDE SEQUENCE [LARGE SCALE GENOMIC DNA]</scope>
    <source>
        <strain evidence="2 3">NBRC 112889</strain>
    </source>
</reference>
<proteinExistence type="predicted"/>
<dbReference type="RefSeq" id="WP_345456938.1">
    <property type="nucleotide sequence ID" value="NZ_BAABRV010000010.1"/>
</dbReference>
<evidence type="ECO:0000313" key="3">
    <source>
        <dbReference type="Proteomes" id="UP001404956"/>
    </source>
</evidence>
<name>A0ABP9XHI5_9DEIO</name>
<dbReference type="Proteomes" id="UP001404956">
    <property type="component" value="Unassembled WGS sequence"/>
</dbReference>
<accession>A0ABP9XHI5</accession>
<organism evidence="2 3">
    <name type="scientific">Deinococcus aluminii</name>
    <dbReference type="NCBI Taxonomy" id="1656885"/>
    <lineage>
        <taxon>Bacteria</taxon>
        <taxon>Thermotogati</taxon>
        <taxon>Deinococcota</taxon>
        <taxon>Deinococci</taxon>
        <taxon>Deinococcales</taxon>
        <taxon>Deinococcaceae</taxon>
        <taxon>Deinococcus</taxon>
    </lineage>
</organism>
<protein>
    <submittedName>
        <fullName evidence="2">Uncharacterized protein</fullName>
    </submittedName>
</protein>
<dbReference type="EMBL" id="BAABRV010000010">
    <property type="protein sequence ID" value="GAA5534797.1"/>
    <property type="molecule type" value="Genomic_DNA"/>
</dbReference>
<keyword evidence="3" id="KW-1185">Reference proteome</keyword>